<sequence>MTSKQQNFVTSFDGLPFIPVLLRSAAYFVGLGIYTTGLTAVALMQLRLIASAEAAGIIASLVTIPAALAGLLMYSSQHILRSRGLTWRYRELAVGYALFVIVVTSMASLLVTRPISTSITGILVALMVGMLPHVAFSLVQTARNTRRNTLGPLIAAMMLLFSPSTQAGRTLDRAAALPLAAVRTDLKRDC</sequence>
<dbReference type="EMBL" id="JBHRZF010000011">
    <property type="protein sequence ID" value="MFC3859393.1"/>
    <property type="molecule type" value="Genomic_DNA"/>
</dbReference>
<organism evidence="2 3">
    <name type="scientific">Deinococcus antarcticus</name>
    <dbReference type="NCBI Taxonomy" id="1298767"/>
    <lineage>
        <taxon>Bacteria</taxon>
        <taxon>Thermotogati</taxon>
        <taxon>Deinococcota</taxon>
        <taxon>Deinococci</taxon>
        <taxon>Deinococcales</taxon>
        <taxon>Deinococcaceae</taxon>
        <taxon>Deinococcus</taxon>
    </lineage>
</organism>
<evidence type="ECO:0008006" key="4">
    <source>
        <dbReference type="Google" id="ProtNLM"/>
    </source>
</evidence>
<feature type="transmembrane region" description="Helical" evidence="1">
    <location>
        <begin position="49"/>
        <end position="72"/>
    </location>
</feature>
<proteinExistence type="predicted"/>
<comment type="caution">
    <text evidence="2">The sequence shown here is derived from an EMBL/GenBank/DDBJ whole genome shotgun (WGS) entry which is preliminary data.</text>
</comment>
<accession>A0ABV8A175</accession>
<keyword evidence="1" id="KW-0472">Membrane</keyword>
<keyword evidence="3" id="KW-1185">Reference proteome</keyword>
<keyword evidence="1" id="KW-1133">Transmembrane helix</keyword>
<feature type="transmembrane region" description="Helical" evidence="1">
    <location>
        <begin position="118"/>
        <end position="139"/>
    </location>
</feature>
<feature type="transmembrane region" description="Helical" evidence="1">
    <location>
        <begin position="20"/>
        <end position="43"/>
    </location>
</feature>
<dbReference type="RefSeq" id="WP_380075559.1">
    <property type="nucleotide sequence ID" value="NZ_JBHRZF010000011.1"/>
</dbReference>
<protein>
    <recommendedName>
        <fullName evidence="4">MFS transporter</fullName>
    </recommendedName>
</protein>
<evidence type="ECO:0000313" key="2">
    <source>
        <dbReference type="EMBL" id="MFC3859393.1"/>
    </source>
</evidence>
<dbReference type="Proteomes" id="UP001595748">
    <property type="component" value="Unassembled WGS sequence"/>
</dbReference>
<gene>
    <name evidence="2" type="ORF">ACFOPQ_01210</name>
</gene>
<keyword evidence="1" id="KW-0812">Transmembrane</keyword>
<reference evidence="3" key="1">
    <citation type="journal article" date="2019" name="Int. J. Syst. Evol. Microbiol.">
        <title>The Global Catalogue of Microorganisms (GCM) 10K type strain sequencing project: providing services to taxonomists for standard genome sequencing and annotation.</title>
        <authorList>
            <consortium name="The Broad Institute Genomics Platform"/>
            <consortium name="The Broad Institute Genome Sequencing Center for Infectious Disease"/>
            <person name="Wu L."/>
            <person name="Ma J."/>
        </authorList>
    </citation>
    <scope>NUCLEOTIDE SEQUENCE [LARGE SCALE GENOMIC DNA]</scope>
    <source>
        <strain evidence="3">CCTCC AB 2013263</strain>
    </source>
</reference>
<name>A0ABV8A175_9DEIO</name>
<evidence type="ECO:0000313" key="3">
    <source>
        <dbReference type="Proteomes" id="UP001595748"/>
    </source>
</evidence>
<feature type="transmembrane region" description="Helical" evidence="1">
    <location>
        <begin position="93"/>
        <end position="112"/>
    </location>
</feature>
<evidence type="ECO:0000256" key="1">
    <source>
        <dbReference type="SAM" id="Phobius"/>
    </source>
</evidence>